<protein>
    <recommendedName>
        <fullName evidence="3">Ubiquitin-like domain-containing protein</fullName>
    </recommendedName>
</protein>
<evidence type="ECO:0000313" key="2">
    <source>
        <dbReference type="Proteomes" id="UP000054937"/>
    </source>
</evidence>
<keyword evidence="2" id="KW-1185">Reference proteome</keyword>
<evidence type="ECO:0008006" key="3">
    <source>
        <dbReference type="Google" id="ProtNLM"/>
    </source>
</evidence>
<gene>
    <name evidence="1" type="ORF">PPERSA_09798</name>
</gene>
<evidence type="ECO:0000313" key="1">
    <source>
        <dbReference type="EMBL" id="KRX05658.1"/>
    </source>
</evidence>
<accession>A0A0V0QUF3</accession>
<dbReference type="OrthoDB" id="433869at2759"/>
<proteinExistence type="predicted"/>
<dbReference type="AlphaFoldDB" id="A0A0V0QUF3"/>
<organism evidence="1 2">
    <name type="scientific">Pseudocohnilembus persalinus</name>
    <name type="common">Ciliate</name>
    <dbReference type="NCBI Taxonomy" id="266149"/>
    <lineage>
        <taxon>Eukaryota</taxon>
        <taxon>Sar</taxon>
        <taxon>Alveolata</taxon>
        <taxon>Ciliophora</taxon>
        <taxon>Intramacronucleata</taxon>
        <taxon>Oligohymenophorea</taxon>
        <taxon>Scuticociliatia</taxon>
        <taxon>Philasterida</taxon>
        <taxon>Pseudocohnilembidae</taxon>
        <taxon>Pseudocohnilembus</taxon>
    </lineage>
</organism>
<comment type="caution">
    <text evidence="1">The sequence shown here is derived from an EMBL/GenBank/DDBJ whole genome shotgun (WGS) entry which is preliminary data.</text>
</comment>
<dbReference type="Proteomes" id="UP000054937">
    <property type="component" value="Unassembled WGS sequence"/>
</dbReference>
<dbReference type="OMA" id="LEFTMIG"/>
<reference evidence="1 2" key="1">
    <citation type="journal article" date="2015" name="Sci. Rep.">
        <title>Genome of the facultative scuticociliatosis pathogen Pseudocohnilembus persalinus provides insight into its virulence through horizontal gene transfer.</title>
        <authorList>
            <person name="Xiong J."/>
            <person name="Wang G."/>
            <person name="Cheng J."/>
            <person name="Tian M."/>
            <person name="Pan X."/>
            <person name="Warren A."/>
            <person name="Jiang C."/>
            <person name="Yuan D."/>
            <person name="Miao W."/>
        </authorList>
    </citation>
    <scope>NUCLEOTIDE SEQUENCE [LARGE SCALE GENOMIC DNA]</scope>
    <source>
        <strain evidence="1">36N120E</strain>
    </source>
</reference>
<dbReference type="EMBL" id="LDAU01000105">
    <property type="protein sequence ID" value="KRX05658.1"/>
    <property type="molecule type" value="Genomic_DNA"/>
</dbReference>
<sequence length="131" mass="15005">MPIKKGKKGKKKKGKKKKVKEYLPLTYNIPEYEDPKIYTPKVDLIIKLASPPNEIFNQTLEQVPISTRVAKIVEQIKKMHQGCVSSVSISKDKYDPEEAMDHDKTLQECGIVDGEIKLFYDYKPITNPLLV</sequence>
<dbReference type="InParanoid" id="A0A0V0QUF3"/>
<name>A0A0V0QUF3_PSEPJ</name>